<dbReference type="AlphaFoldDB" id="A0AAE1DDY6"/>
<comment type="caution">
    <text evidence="1">The sequence shown here is derived from an EMBL/GenBank/DDBJ whole genome shotgun (WGS) entry which is preliminary data.</text>
</comment>
<evidence type="ECO:0000313" key="2">
    <source>
        <dbReference type="Proteomes" id="UP001283361"/>
    </source>
</evidence>
<evidence type="ECO:0000313" key="1">
    <source>
        <dbReference type="EMBL" id="KAK3766967.1"/>
    </source>
</evidence>
<accession>A0AAE1DDY6</accession>
<sequence length="70" mass="7414">MTELIDPLNKKISLSMVMGPVAAVVKAAGQATQMLSVTKPNAIASNSLTWGITSRADQVDTSLTRKLTQL</sequence>
<keyword evidence="2" id="KW-1185">Reference proteome</keyword>
<reference evidence="1" key="1">
    <citation type="journal article" date="2023" name="G3 (Bethesda)">
        <title>A reference genome for the long-term kleptoplast-retaining sea slug Elysia crispata morphotype clarki.</title>
        <authorList>
            <person name="Eastman K.E."/>
            <person name="Pendleton A.L."/>
            <person name="Shaikh M.A."/>
            <person name="Suttiyut T."/>
            <person name="Ogas R."/>
            <person name="Tomko P."/>
            <person name="Gavelis G."/>
            <person name="Widhalm J.R."/>
            <person name="Wisecaver J.H."/>
        </authorList>
    </citation>
    <scope>NUCLEOTIDE SEQUENCE</scope>
    <source>
        <strain evidence="1">ECLA1</strain>
    </source>
</reference>
<protein>
    <submittedName>
        <fullName evidence="1">Uncharacterized protein</fullName>
    </submittedName>
</protein>
<name>A0AAE1DDY6_9GAST</name>
<gene>
    <name evidence="1" type="ORF">RRG08_059836</name>
</gene>
<dbReference type="Proteomes" id="UP001283361">
    <property type="component" value="Unassembled WGS sequence"/>
</dbReference>
<organism evidence="1 2">
    <name type="scientific">Elysia crispata</name>
    <name type="common">lettuce slug</name>
    <dbReference type="NCBI Taxonomy" id="231223"/>
    <lineage>
        <taxon>Eukaryota</taxon>
        <taxon>Metazoa</taxon>
        <taxon>Spiralia</taxon>
        <taxon>Lophotrochozoa</taxon>
        <taxon>Mollusca</taxon>
        <taxon>Gastropoda</taxon>
        <taxon>Heterobranchia</taxon>
        <taxon>Euthyneura</taxon>
        <taxon>Panpulmonata</taxon>
        <taxon>Sacoglossa</taxon>
        <taxon>Placobranchoidea</taxon>
        <taxon>Plakobranchidae</taxon>
        <taxon>Elysia</taxon>
    </lineage>
</organism>
<proteinExistence type="predicted"/>
<dbReference type="EMBL" id="JAWDGP010004189">
    <property type="protein sequence ID" value="KAK3766967.1"/>
    <property type="molecule type" value="Genomic_DNA"/>
</dbReference>